<dbReference type="Proteomes" id="UP000650081">
    <property type="component" value="Unassembled WGS sequence"/>
</dbReference>
<gene>
    <name evidence="1" type="primary">gwsS</name>
    <name evidence="1" type="ORF">H9S92_06300</name>
</gene>
<accession>A0A923TCI7</accession>
<dbReference type="InterPro" id="IPR058240">
    <property type="entry name" value="rSAM_sf"/>
</dbReference>
<dbReference type="InterPro" id="IPR026497">
    <property type="entry name" value="GRASP-with-SPASM"/>
</dbReference>
<dbReference type="NCBIfam" id="TIGR04085">
    <property type="entry name" value="rSAM_more_4Fe4S"/>
    <property type="match status" value="1"/>
</dbReference>
<organism evidence="1 2">
    <name type="scientific">Neolewinella lacunae</name>
    <dbReference type="NCBI Taxonomy" id="1517758"/>
    <lineage>
        <taxon>Bacteria</taxon>
        <taxon>Pseudomonadati</taxon>
        <taxon>Bacteroidota</taxon>
        <taxon>Saprospiria</taxon>
        <taxon>Saprospirales</taxon>
        <taxon>Lewinellaceae</taxon>
        <taxon>Neolewinella</taxon>
    </lineage>
</organism>
<dbReference type="Gene3D" id="3.20.20.70">
    <property type="entry name" value="Aldolase class I"/>
    <property type="match status" value="1"/>
</dbReference>
<keyword evidence="2" id="KW-1185">Reference proteome</keyword>
<evidence type="ECO:0000313" key="2">
    <source>
        <dbReference type="Proteomes" id="UP000650081"/>
    </source>
</evidence>
<dbReference type="NCBIfam" id="TIGR04193">
    <property type="entry name" value="SPASM_w_grasp"/>
    <property type="match status" value="1"/>
</dbReference>
<protein>
    <submittedName>
        <fullName evidence="1">Grasp-with-spasm system SPASM domain peptide maturase</fullName>
    </submittedName>
</protein>
<name>A0A923TCI7_9BACT</name>
<dbReference type="InterPro" id="IPR013785">
    <property type="entry name" value="Aldolase_TIM"/>
</dbReference>
<comment type="caution">
    <text evidence="1">The sequence shown here is derived from an EMBL/GenBank/DDBJ whole genome shotgun (WGS) entry which is preliminary data.</text>
</comment>
<evidence type="ECO:0000313" key="1">
    <source>
        <dbReference type="EMBL" id="MBC6993762.1"/>
    </source>
</evidence>
<reference evidence="1" key="1">
    <citation type="submission" date="2020-08" db="EMBL/GenBank/DDBJ databases">
        <title>Lewinella bacteria from marine environments.</title>
        <authorList>
            <person name="Zhong Y."/>
        </authorList>
    </citation>
    <scope>NUCLEOTIDE SEQUENCE</scope>
    <source>
        <strain evidence="1">KCTC 42187</strain>
    </source>
</reference>
<proteinExistence type="predicted"/>
<dbReference type="InterPro" id="IPR023885">
    <property type="entry name" value="4Fe4S-binding_SPASM_dom"/>
</dbReference>
<sequence>MPYSEETTPENLANLGKLNPYIFSFTVFSSPENKFINTRKDVFGLIFYSKEAVYSEKCCGKISPSFFTINTKTFTESVNFNSCLNRKIAIDVEGRIKNCPSMSDSFGIAGNITFEEILKKPSFKDKWNINKNLINVCKDCEFRYVCTDCRAYIENPEESLSKPLKCGYDPYTGEWQEWTFDSSKKSVIEHYSLFDWRNNPLR</sequence>
<dbReference type="EMBL" id="JACSIT010000077">
    <property type="protein sequence ID" value="MBC6993762.1"/>
    <property type="molecule type" value="Genomic_DNA"/>
</dbReference>
<dbReference type="SUPFAM" id="SSF102114">
    <property type="entry name" value="Radical SAM enzymes"/>
    <property type="match status" value="1"/>
</dbReference>
<dbReference type="AlphaFoldDB" id="A0A923TCI7"/>